<protein>
    <submittedName>
        <fullName evidence="1">Uncharacterized protein</fullName>
    </submittedName>
</protein>
<organism evidence="1">
    <name type="scientific">marine sediment metagenome</name>
    <dbReference type="NCBI Taxonomy" id="412755"/>
    <lineage>
        <taxon>unclassified sequences</taxon>
        <taxon>metagenomes</taxon>
        <taxon>ecological metagenomes</taxon>
    </lineage>
</organism>
<evidence type="ECO:0000313" key="1">
    <source>
        <dbReference type="EMBL" id="KKK63980.1"/>
    </source>
</evidence>
<gene>
    <name evidence="1" type="ORF">LCGC14_2988850</name>
</gene>
<comment type="caution">
    <text evidence="1">The sequence shown here is derived from an EMBL/GenBank/DDBJ whole genome shotgun (WGS) entry which is preliminary data.</text>
</comment>
<sequence>DEGIIKPKNENESGLITLDVPGVLGEQAAQPLWSGEFSLGVRTEHNTGVCPSCNAPALIYQEGCAKCTQCSYSTCG</sequence>
<dbReference type="EMBL" id="LAZR01061243">
    <property type="protein sequence ID" value="KKK63980.1"/>
    <property type="molecule type" value="Genomic_DNA"/>
</dbReference>
<reference evidence="1" key="1">
    <citation type="journal article" date="2015" name="Nature">
        <title>Complex archaea that bridge the gap between prokaryotes and eukaryotes.</title>
        <authorList>
            <person name="Spang A."/>
            <person name="Saw J.H."/>
            <person name="Jorgensen S.L."/>
            <person name="Zaremba-Niedzwiedzka K."/>
            <person name="Martijn J."/>
            <person name="Lind A.E."/>
            <person name="van Eijk R."/>
            <person name="Schleper C."/>
            <person name="Guy L."/>
            <person name="Ettema T.J."/>
        </authorList>
    </citation>
    <scope>NUCLEOTIDE SEQUENCE</scope>
</reference>
<dbReference type="AlphaFoldDB" id="A0A0F8XS11"/>
<accession>A0A0F8XS11</accession>
<proteinExistence type="predicted"/>
<name>A0A0F8XS11_9ZZZZ</name>
<feature type="non-terminal residue" evidence="1">
    <location>
        <position position="1"/>
    </location>
</feature>